<dbReference type="AlphaFoldDB" id="A0A0C3BCM6"/>
<dbReference type="GO" id="GO:0008270">
    <property type="term" value="F:zinc ion binding"/>
    <property type="evidence" value="ECO:0007669"/>
    <property type="project" value="UniProtKB-KW"/>
</dbReference>
<dbReference type="HOGENOM" id="CLU_2109942_0_0_1"/>
<dbReference type="STRING" id="933852.A0A0C3BCM6"/>
<evidence type="ECO:0000256" key="1">
    <source>
        <dbReference type="ARBA" id="ARBA00022723"/>
    </source>
</evidence>
<feature type="domain" description="C2H2-type" evidence="6">
    <location>
        <begin position="74"/>
        <end position="103"/>
    </location>
</feature>
<dbReference type="GO" id="GO:0005634">
    <property type="term" value="C:nucleus"/>
    <property type="evidence" value="ECO:0007669"/>
    <property type="project" value="UniProtKB-ARBA"/>
</dbReference>
<reference evidence="7 8" key="1">
    <citation type="submission" date="2014-04" db="EMBL/GenBank/DDBJ databases">
        <authorList>
            <consortium name="DOE Joint Genome Institute"/>
            <person name="Kuo A."/>
            <person name="Zuccaro A."/>
            <person name="Kohler A."/>
            <person name="Nagy L.G."/>
            <person name="Floudas D."/>
            <person name="Copeland A."/>
            <person name="Barry K.W."/>
            <person name="Cichocki N."/>
            <person name="Veneault-Fourrey C."/>
            <person name="LaButti K."/>
            <person name="Lindquist E.A."/>
            <person name="Lipzen A."/>
            <person name="Lundell T."/>
            <person name="Morin E."/>
            <person name="Murat C."/>
            <person name="Sun H."/>
            <person name="Tunlid A."/>
            <person name="Henrissat B."/>
            <person name="Grigoriev I.V."/>
            <person name="Hibbett D.S."/>
            <person name="Martin F."/>
            <person name="Nordberg H.P."/>
            <person name="Cantor M.N."/>
            <person name="Hua S.X."/>
        </authorList>
    </citation>
    <scope>NUCLEOTIDE SEQUENCE [LARGE SCALE GENOMIC DNA]</scope>
    <source>
        <strain evidence="7 8">MAFF 305830</strain>
    </source>
</reference>
<organism evidence="7 8">
    <name type="scientific">Serendipita vermifera MAFF 305830</name>
    <dbReference type="NCBI Taxonomy" id="933852"/>
    <lineage>
        <taxon>Eukaryota</taxon>
        <taxon>Fungi</taxon>
        <taxon>Dikarya</taxon>
        <taxon>Basidiomycota</taxon>
        <taxon>Agaricomycotina</taxon>
        <taxon>Agaricomycetes</taxon>
        <taxon>Sebacinales</taxon>
        <taxon>Serendipitaceae</taxon>
        <taxon>Serendipita</taxon>
    </lineage>
</organism>
<dbReference type="InterPro" id="IPR013087">
    <property type="entry name" value="Znf_C2H2_type"/>
</dbReference>
<dbReference type="SMART" id="SM00355">
    <property type="entry name" value="ZnF_C2H2"/>
    <property type="match status" value="2"/>
</dbReference>
<evidence type="ECO:0000259" key="6">
    <source>
        <dbReference type="PROSITE" id="PS50157"/>
    </source>
</evidence>
<dbReference type="OrthoDB" id="8922241at2759"/>
<dbReference type="Pfam" id="PF00096">
    <property type="entry name" value="zf-C2H2"/>
    <property type="match status" value="1"/>
</dbReference>
<dbReference type="PROSITE" id="PS00028">
    <property type="entry name" value="ZINC_FINGER_C2H2_1"/>
    <property type="match status" value="2"/>
</dbReference>
<dbReference type="Proteomes" id="UP000054097">
    <property type="component" value="Unassembled WGS sequence"/>
</dbReference>
<gene>
    <name evidence="7" type="ORF">M408DRAFT_60421</name>
</gene>
<dbReference type="InterPro" id="IPR036236">
    <property type="entry name" value="Znf_C2H2_sf"/>
</dbReference>
<evidence type="ECO:0000256" key="5">
    <source>
        <dbReference type="PROSITE-ProRule" id="PRU00042"/>
    </source>
</evidence>
<dbReference type="GO" id="GO:0000981">
    <property type="term" value="F:DNA-binding transcription factor activity, RNA polymerase II-specific"/>
    <property type="evidence" value="ECO:0007669"/>
    <property type="project" value="TreeGrafter"/>
</dbReference>
<evidence type="ECO:0000256" key="2">
    <source>
        <dbReference type="ARBA" id="ARBA00022737"/>
    </source>
</evidence>
<dbReference type="SUPFAM" id="SSF57667">
    <property type="entry name" value="beta-beta-alpha zinc fingers"/>
    <property type="match status" value="1"/>
</dbReference>
<proteinExistence type="predicted"/>
<keyword evidence="1" id="KW-0479">Metal-binding</keyword>
<dbReference type="Gene3D" id="3.30.160.60">
    <property type="entry name" value="Classic Zinc Finger"/>
    <property type="match status" value="2"/>
</dbReference>
<accession>A0A0C3BCM6</accession>
<evidence type="ECO:0000256" key="4">
    <source>
        <dbReference type="ARBA" id="ARBA00022833"/>
    </source>
</evidence>
<evidence type="ECO:0000256" key="3">
    <source>
        <dbReference type="ARBA" id="ARBA00022771"/>
    </source>
</evidence>
<keyword evidence="4" id="KW-0862">Zinc</keyword>
<dbReference type="GO" id="GO:0045944">
    <property type="term" value="P:positive regulation of transcription by RNA polymerase II"/>
    <property type="evidence" value="ECO:0007669"/>
    <property type="project" value="UniProtKB-ARBA"/>
</dbReference>
<dbReference type="EMBL" id="KN824277">
    <property type="protein sequence ID" value="KIM34570.1"/>
    <property type="molecule type" value="Genomic_DNA"/>
</dbReference>
<feature type="non-terminal residue" evidence="7">
    <location>
        <position position="126"/>
    </location>
</feature>
<dbReference type="PANTHER" id="PTHR19818:SF139">
    <property type="entry name" value="PAIR-RULE PROTEIN ODD-PAIRED"/>
    <property type="match status" value="1"/>
</dbReference>
<dbReference type="PROSITE" id="PS50157">
    <property type="entry name" value="ZINC_FINGER_C2H2_2"/>
    <property type="match status" value="2"/>
</dbReference>
<name>A0A0C3BCM6_SERVB</name>
<keyword evidence="2" id="KW-0677">Repeat</keyword>
<dbReference type="InterPro" id="IPR050329">
    <property type="entry name" value="GLI_C2H2-zinc-finger"/>
</dbReference>
<keyword evidence="8" id="KW-1185">Reference proteome</keyword>
<protein>
    <recommendedName>
        <fullName evidence="6">C2H2-type domain-containing protein</fullName>
    </recommendedName>
</protein>
<reference evidence="8" key="2">
    <citation type="submission" date="2015-01" db="EMBL/GenBank/DDBJ databases">
        <title>Evolutionary Origins and Diversification of the Mycorrhizal Mutualists.</title>
        <authorList>
            <consortium name="DOE Joint Genome Institute"/>
            <consortium name="Mycorrhizal Genomics Consortium"/>
            <person name="Kohler A."/>
            <person name="Kuo A."/>
            <person name="Nagy L.G."/>
            <person name="Floudas D."/>
            <person name="Copeland A."/>
            <person name="Barry K.W."/>
            <person name="Cichocki N."/>
            <person name="Veneault-Fourrey C."/>
            <person name="LaButti K."/>
            <person name="Lindquist E.A."/>
            <person name="Lipzen A."/>
            <person name="Lundell T."/>
            <person name="Morin E."/>
            <person name="Murat C."/>
            <person name="Riley R."/>
            <person name="Ohm R."/>
            <person name="Sun H."/>
            <person name="Tunlid A."/>
            <person name="Henrissat B."/>
            <person name="Grigoriev I.V."/>
            <person name="Hibbett D.S."/>
            <person name="Martin F."/>
        </authorList>
    </citation>
    <scope>NUCLEOTIDE SEQUENCE [LARGE SCALE GENOMIC DNA]</scope>
    <source>
        <strain evidence="8">MAFF 305830</strain>
    </source>
</reference>
<keyword evidence="3 5" id="KW-0863">Zinc-finger</keyword>
<evidence type="ECO:0000313" key="8">
    <source>
        <dbReference type="Proteomes" id="UP000054097"/>
    </source>
</evidence>
<evidence type="ECO:0000313" key="7">
    <source>
        <dbReference type="EMBL" id="KIM34570.1"/>
    </source>
</evidence>
<feature type="domain" description="C2H2-type" evidence="6">
    <location>
        <begin position="103"/>
        <end position="126"/>
    </location>
</feature>
<sequence>MQVHPKSAIPASLFSPDLIEVRDGRGWCLIGQCGFERITKKLSSNYDITKDMNRRRLDHLYDHVRDKHFDNRPFRCNHSTCKQSFAREHDLKRHELAHNSQPIPCQFCDKVYTRNDNLKRHIQLKH</sequence>
<dbReference type="GO" id="GO:0000978">
    <property type="term" value="F:RNA polymerase II cis-regulatory region sequence-specific DNA binding"/>
    <property type="evidence" value="ECO:0007669"/>
    <property type="project" value="TreeGrafter"/>
</dbReference>
<dbReference type="PANTHER" id="PTHR19818">
    <property type="entry name" value="ZINC FINGER PROTEIN ZIC AND GLI"/>
    <property type="match status" value="1"/>
</dbReference>